<evidence type="ECO:0000313" key="2">
    <source>
        <dbReference type="Proteomes" id="UP000233786"/>
    </source>
</evidence>
<keyword evidence="2" id="KW-1185">Reference proteome</keyword>
<organism evidence="1 2">
    <name type="scientific">Saccharopolyspora spinosa</name>
    <dbReference type="NCBI Taxonomy" id="60894"/>
    <lineage>
        <taxon>Bacteria</taxon>
        <taxon>Bacillati</taxon>
        <taxon>Actinomycetota</taxon>
        <taxon>Actinomycetes</taxon>
        <taxon>Pseudonocardiales</taxon>
        <taxon>Pseudonocardiaceae</taxon>
        <taxon>Saccharopolyspora</taxon>
    </lineage>
</organism>
<dbReference type="EMBL" id="PJNB01000001">
    <property type="protein sequence ID" value="PKW15385.1"/>
    <property type="molecule type" value="Genomic_DNA"/>
</dbReference>
<name>A0A2N3XXJ4_SACSN</name>
<protein>
    <submittedName>
        <fullName evidence="1">Uncharacterized protein</fullName>
    </submittedName>
</protein>
<gene>
    <name evidence="1" type="ORF">A8926_3085</name>
</gene>
<sequence>MNSVPRAWICSGNRAYFATEPWPDHLTIELVVESSGEFGAITSPALIRTQY</sequence>
<proteinExistence type="predicted"/>
<dbReference type="AlphaFoldDB" id="A0A2N3XXJ4"/>
<evidence type="ECO:0000313" key="1">
    <source>
        <dbReference type="EMBL" id="PKW15385.1"/>
    </source>
</evidence>
<dbReference type="Proteomes" id="UP000233786">
    <property type="component" value="Unassembled WGS sequence"/>
</dbReference>
<accession>A0A2N3XXJ4</accession>
<comment type="caution">
    <text evidence="1">The sequence shown here is derived from an EMBL/GenBank/DDBJ whole genome shotgun (WGS) entry which is preliminary data.</text>
</comment>
<reference evidence="1" key="1">
    <citation type="submission" date="2017-12" db="EMBL/GenBank/DDBJ databases">
        <title>Sequencing the genomes of 1000 Actinobacteria strains.</title>
        <authorList>
            <person name="Klenk H.-P."/>
        </authorList>
    </citation>
    <scope>NUCLEOTIDE SEQUENCE [LARGE SCALE GENOMIC DNA]</scope>
    <source>
        <strain evidence="1">DSM 44228</strain>
    </source>
</reference>
<dbReference type="RefSeq" id="WP_010694833.1">
    <property type="nucleotide sequence ID" value="NZ_CP061007.1"/>
</dbReference>